<name>A0A4R3KW41_9SPHI</name>
<dbReference type="Proteomes" id="UP000295807">
    <property type="component" value="Unassembled WGS sequence"/>
</dbReference>
<sequence>MPFNFRLKASHHIPVIFISPAVKSTPCTGALQSFSGYNHKNFIIRDRFSGYNSKNALFSRQVYSLQHKFHLNGYLDLNLFKFDGWQFLLHFNT</sequence>
<dbReference type="AlphaFoldDB" id="A0A4R3KW41"/>
<dbReference type="EMBL" id="SMAD01000001">
    <property type="protein sequence ID" value="TCS89957.1"/>
    <property type="molecule type" value="Genomic_DNA"/>
</dbReference>
<evidence type="ECO:0000313" key="1">
    <source>
        <dbReference type="EMBL" id="TCS89957.1"/>
    </source>
</evidence>
<proteinExistence type="predicted"/>
<evidence type="ECO:0000313" key="2">
    <source>
        <dbReference type="Proteomes" id="UP000295807"/>
    </source>
</evidence>
<protein>
    <submittedName>
        <fullName evidence="1">Uncharacterized protein</fullName>
    </submittedName>
</protein>
<keyword evidence="2" id="KW-1185">Reference proteome</keyword>
<comment type="caution">
    <text evidence="1">The sequence shown here is derived from an EMBL/GenBank/DDBJ whole genome shotgun (WGS) entry which is preliminary data.</text>
</comment>
<organism evidence="1 2">
    <name type="scientific">Anseongella ginsenosidimutans</name>
    <dbReference type="NCBI Taxonomy" id="496056"/>
    <lineage>
        <taxon>Bacteria</taxon>
        <taxon>Pseudomonadati</taxon>
        <taxon>Bacteroidota</taxon>
        <taxon>Sphingobacteriia</taxon>
        <taxon>Sphingobacteriales</taxon>
        <taxon>Sphingobacteriaceae</taxon>
        <taxon>Anseongella</taxon>
    </lineage>
</organism>
<reference evidence="1 2" key="1">
    <citation type="submission" date="2019-03" db="EMBL/GenBank/DDBJ databases">
        <title>Genomic Encyclopedia of Type Strains, Phase IV (KMG-IV): sequencing the most valuable type-strain genomes for metagenomic binning, comparative biology and taxonomic classification.</title>
        <authorList>
            <person name="Goeker M."/>
        </authorList>
    </citation>
    <scope>NUCLEOTIDE SEQUENCE [LARGE SCALE GENOMIC DNA]</scope>
    <source>
        <strain evidence="1 2">DSM 21100</strain>
    </source>
</reference>
<gene>
    <name evidence="1" type="ORF">EDD80_101154</name>
</gene>
<accession>A0A4R3KW41</accession>